<protein>
    <submittedName>
        <fullName evidence="2">DinB family protein</fullName>
    </submittedName>
</protein>
<dbReference type="Proteomes" id="UP000696931">
    <property type="component" value="Unassembled WGS sequence"/>
</dbReference>
<dbReference type="InterPro" id="IPR034660">
    <property type="entry name" value="DinB/YfiT-like"/>
</dbReference>
<name>A0A933SBF3_UNCEI</name>
<organism evidence="2 3">
    <name type="scientific">Eiseniibacteriota bacterium</name>
    <dbReference type="NCBI Taxonomy" id="2212470"/>
    <lineage>
        <taxon>Bacteria</taxon>
        <taxon>Candidatus Eiseniibacteriota</taxon>
    </lineage>
</organism>
<dbReference type="SUPFAM" id="SSF109854">
    <property type="entry name" value="DinB/YfiT-like putative metalloenzymes"/>
    <property type="match status" value="1"/>
</dbReference>
<dbReference type="EMBL" id="JACRIW010000031">
    <property type="protein sequence ID" value="MBI5168615.1"/>
    <property type="molecule type" value="Genomic_DNA"/>
</dbReference>
<gene>
    <name evidence="2" type="ORF">HZA61_03915</name>
</gene>
<proteinExistence type="predicted"/>
<comment type="caution">
    <text evidence="2">The sequence shown here is derived from an EMBL/GenBank/DDBJ whole genome shotgun (WGS) entry which is preliminary data.</text>
</comment>
<reference evidence="2" key="1">
    <citation type="submission" date="2020-07" db="EMBL/GenBank/DDBJ databases">
        <title>Huge and variable diversity of episymbiotic CPR bacteria and DPANN archaea in groundwater ecosystems.</title>
        <authorList>
            <person name="He C.Y."/>
            <person name="Keren R."/>
            <person name="Whittaker M."/>
            <person name="Farag I.F."/>
            <person name="Doudna J."/>
            <person name="Cate J.H.D."/>
            <person name="Banfield J.F."/>
        </authorList>
    </citation>
    <scope>NUCLEOTIDE SEQUENCE</scope>
    <source>
        <strain evidence="2">NC_groundwater_1813_Pr3_B-0.1um_71_17</strain>
    </source>
</reference>
<accession>A0A933SBF3</accession>
<evidence type="ECO:0000313" key="3">
    <source>
        <dbReference type="Proteomes" id="UP000696931"/>
    </source>
</evidence>
<dbReference type="InterPro" id="IPR024775">
    <property type="entry name" value="DinB-like"/>
</dbReference>
<dbReference type="Pfam" id="PF12867">
    <property type="entry name" value="DinB_2"/>
    <property type="match status" value="1"/>
</dbReference>
<dbReference type="AlphaFoldDB" id="A0A933SBF3"/>
<feature type="domain" description="DinB-like" evidence="1">
    <location>
        <begin position="17"/>
        <end position="171"/>
    </location>
</feature>
<dbReference type="Gene3D" id="1.20.120.450">
    <property type="entry name" value="dinb family like domain"/>
    <property type="match status" value="1"/>
</dbReference>
<sequence>MAHSFVQEYLARAEALEPRALAVTRDLAPAQLAQSPAEGGWSIAEVLEHLCLTAESYEPVLDRAFATARARGGTPRPFKGTLFGTLLRKALLEGNRNAMPAPRPWRPLTPRERVLETFLLQTRGVMARLREADGLDVRVMLASPLAWFIRMNLAEALAIHVVHAERHLAQMERVRASIAR</sequence>
<evidence type="ECO:0000313" key="2">
    <source>
        <dbReference type="EMBL" id="MBI5168615.1"/>
    </source>
</evidence>
<evidence type="ECO:0000259" key="1">
    <source>
        <dbReference type="Pfam" id="PF12867"/>
    </source>
</evidence>